<dbReference type="InterPro" id="IPR001680">
    <property type="entry name" value="WD40_rpt"/>
</dbReference>
<dbReference type="Gene3D" id="2.130.10.10">
    <property type="entry name" value="YVTN repeat-like/Quinoprotein amine dehydrogenase"/>
    <property type="match status" value="2"/>
</dbReference>
<proteinExistence type="predicted"/>
<feature type="region of interest" description="Disordered" evidence="3">
    <location>
        <begin position="285"/>
        <end position="320"/>
    </location>
</feature>
<feature type="region of interest" description="Disordered" evidence="3">
    <location>
        <begin position="250"/>
        <end position="271"/>
    </location>
</feature>
<feature type="repeat" description="WD" evidence="1">
    <location>
        <begin position="141"/>
        <end position="163"/>
    </location>
</feature>
<dbReference type="GO" id="GO:0000922">
    <property type="term" value="C:spindle pole"/>
    <property type="evidence" value="ECO:0007669"/>
    <property type="project" value="TreeGrafter"/>
</dbReference>
<organism evidence="4">
    <name type="scientific">Ditylum brightwellii</name>
    <dbReference type="NCBI Taxonomy" id="49249"/>
    <lineage>
        <taxon>Eukaryota</taxon>
        <taxon>Sar</taxon>
        <taxon>Stramenopiles</taxon>
        <taxon>Ochrophyta</taxon>
        <taxon>Bacillariophyta</taxon>
        <taxon>Mediophyceae</taxon>
        <taxon>Lithodesmiophycidae</taxon>
        <taxon>Lithodesmiales</taxon>
        <taxon>Lithodesmiaceae</taxon>
        <taxon>Ditylum</taxon>
    </lineage>
</organism>
<dbReference type="GO" id="GO:0007020">
    <property type="term" value="P:microtubule nucleation"/>
    <property type="evidence" value="ECO:0007669"/>
    <property type="project" value="TreeGrafter"/>
</dbReference>
<dbReference type="GO" id="GO:0005814">
    <property type="term" value="C:centriole"/>
    <property type="evidence" value="ECO:0007669"/>
    <property type="project" value="TreeGrafter"/>
</dbReference>
<reference evidence="4" key="1">
    <citation type="submission" date="2021-01" db="EMBL/GenBank/DDBJ databases">
        <authorList>
            <person name="Corre E."/>
            <person name="Pelletier E."/>
            <person name="Niang G."/>
            <person name="Scheremetjew M."/>
            <person name="Finn R."/>
            <person name="Kale V."/>
            <person name="Holt S."/>
            <person name="Cochrane G."/>
            <person name="Meng A."/>
            <person name="Brown T."/>
            <person name="Cohen L."/>
        </authorList>
    </citation>
    <scope>NUCLEOTIDE SEQUENCE</scope>
    <source>
        <strain evidence="4">GSO104</strain>
    </source>
</reference>
<dbReference type="GO" id="GO:0005813">
    <property type="term" value="C:centrosome"/>
    <property type="evidence" value="ECO:0007669"/>
    <property type="project" value="TreeGrafter"/>
</dbReference>
<name>A0A7S4RC19_9STRA</name>
<feature type="compositionally biased region" description="Low complexity" evidence="3">
    <location>
        <begin position="260"/>
        <end position="271"/>
    </location>
</feature>
<feature type="compositionally biased region" description="Polar residues" evidence="3">
    <location>
        <begin position="481"/>
        <end position="492"/>
    </location>
</feature>
<evidence type="ECO:0000256" key="2">
    <source>
        <dbReference type="SAM" id="Coils"/>
    </source>
</evidence>
<dbReference type="EMBL" id="HBNS01020535">
    <property type="protein sequence ID" value="CAE4609865.1"/>
    <property type="molecule type" value="Transcribed_RNA"/>
</dbReference>
<dbReference type="GO" id="GO:0000278">
    <property type="term" value="P:mitotic cell cycle"/>
    <property type="evidence" value="ECO:0007669"/>
    <property type="project" value="TreeGrafter"/>
</dbReference>
<dbReference type="AlphaFoldDB" id="A0A7S4RC19"/>
<dbReference type="PANTHER" id="PTHR44414">
    <property type="entry name" value="PROTEIN NEDD1"/>
    <property type="match status" value="1"/>
</dbReference>
<feature type="compositionally biased region" description="Polar residues" evidence="3">
    <location>
        <begin position="1"/>
        <end position="13"/>
    </location>
</feature>
<dbReference type="PROSITE" id="PS50082">
    <property type="entry name" value="WD_REPEATS_2"/>
    <property type="match status" value="1"/>
</dbReference>
<dbReference type="Pfam" id="PF00400">
    <property type="entry name" value="WD40"/>
    <property type="match status" value="2"/>
</dbReference>
<feature type="region of interest" description="Disordered" evidence="3">
    <location>
        <begin position="449"/>
        <end position="492"/>
    </location>
</feature>
<feature type="compositionally biased region" description="Basic residues" evidence="3">
    <location>
        <begin position="288"/>
        <end position="298"/>
    </location>
</feature>
<feature type="region of interest" description="Disordered" evidence="3">
    <location>
        <begin position="1"/>
        <end position="33"/>
    </location>
</feature>
<protein>
    <submittedName>
        <fullName evidence="4">Uncharacterized protein</fullName>
    </submittedName>
</protein>
<dbReference type="SUPFAM" id="SSF50978">
    <property type="entry name" value="WD40 repeat-like"/>
    <property type="match status" value="1"/>
</dbReference>
<dbReference type="GO" id="GO:0036064">
    <property type="term" value="C:ciliary basal body"/>
    <property type="evidence" value="ECO:0007669"/>
    <property type="project" value="TreeGrafter"/>
</dbReference>
<feature type="compositionally biased region" description="Polar residues" evidence="3">
    <location>
        <begin position="452"/>
        <end position="465"/>
    </location>
</feature>
<feature type="compositionally biased region" description="Polar residues" evidence="3">
    <location>
        <begin position="405"/>
        <end position="425"/>
    </location>
</feature>
<sequence length="654" mass="71353">MTDISTSSQIMSFSNSSTKSNSKTNRPPATSVSYGGKSRYLCLSDAGGYVSVWDTRKQSRARHLHAFSSSSSSSSSEESLCNKACIDPTDTFIAALSSQTSGGDLLRLFNLRDTNMVHSYSLDGTGGADAFQFSSLETNHVAVGTHDGSVFLWDVNSSSKVPTSSILQCHEFRITSLNFSPVNRVLVATSSLDGTFSFLDVHSEKLIQRIQPSLGSVTCFDFHADGLTCAVGLEDDTVCLYDLRKATSGPVSTLRVGDDNSSPYSNGSSSSGVVAVKFATEMTLEKKTKGRSATKSRSKSPNSRSKSPKSRSKSPVVVRQEVTATLPAIVEAEKEEHNTFTTSSHYVTQGKIGVEQQEHHSLHTNIESSLSSHFPNDTVSNPTNNEGKHSSTLPSNLQHDALAPSHQTEAVESVVQHGTTVSSSNGMSQQAQHEWLSPTLNINKEVNRKLTKSSSKTARYTAGNSHQHEYVESQKGLDGTATMSKTPSTAPSSMVRYGNYSHETPLHVNGTATTTNMAKTPSTTAPSSTARYEQYSHETPLHMNLTGGAVPLVSAATNGTSAYNKEEDERGVEDNVDMKVNKLILKHMVEGAVDNLRDDMELSIRNLHVDILRQFQRQSNEISLLFQQQKDAIEGLLEENRELREENERLRRFY</sequence>
<dbReference type="PANTHER" id="PTHR44414:SF1">
    <property type="entry name" value="PROTEIN NEDD1"/>
    <property type="match status" value="1"/>
</dbReference>
<dbReference type="SMART" id="SM00320">
    <property type="entry name" value="WD40"/>
    <property type="match status" value="4"/>
</dbReference>
<dbReference type="InterPro" id="IPR052818">
    <property type="entry name" value="NEDD1_Spindle_Assembly"/>
</dbReference>
<feature type="compositionally biased region" description="Low complexity" evidence="3">
    <location>
        <begin position="14"/>
        <end position="25"/>
    </location>
</feature>
<dbReference type="GO" id="GO:0043015">
    <property type="term" value="F:gamma-tubulin binding"/>
    <property type="evidence" value="ECO:0007669"/>
    <property type="project" value="TreeGrafter"/>
</dbReference>
<feature type="region of interest" description="Disordered" evidence="3">
    <location>
        <begin position="368"/>
        <end position="425"/>
    </location>
</feature>
<keyword evidence="2" id="KW-0175">Coiled coil</keyword>
<feature type="coiled-coil region" evidence="2">
    <location>
        <begin position="626"/>
        <end position="653"/>
    </location>
</feature>
<dbReference type="GO" id="GO:0005737">
    <property type="term" value="C:cytoplasm"/>
    <property type="evidence" value="ECO:0007669"/>
    <property type="project" value="TreeGrafter"/>
</dbReference>
<dbReference type="InterPro" id="IPR015943">
    <property type="entry name" value="WD40/YVTN_repeat-like_dom_sf"/>
</dbReference>
<feature type="compositionally biased region" description="Polar residues" evidence="3">
    <location>
        <begin position="368"/>
        <end position="398"/>
    </location>
</feature>
<evidence type="ECO:0000313" key="4">
    <source>
        <dbReference type="EMBL" id="CAE4609865.1"/>
    </source>
</evidence>
<evidence type="ECO:0000256" key="3">
    <source>
        <dbReference type="SAM" id="MobiDB-lite"/>
    </source>
</evidence>
<keyword evidence="1" id="KW-0853">WD repeat</keyword>
<evidence type="ECO:0000256" key="1">
    <source>
        <dbReference type="PROSITE-ProRule" id="PRU00221"/>
    </source>
</evidence>
<gene>
    <name evidence="4" type="ORF">DBRI00130_LOCUS16279</name>
</gene>
<dbReference type="InterPro" id="IPR036322">
    <property type="entry name" value="WD40_repeat_dom_sf"/>
</dbReference>
<accession>A0A7S4RC19</accession>